<proteinExistence type="predicted"/>
<evidence type="ECO:0008006" key="2">
    <source>
        <dbReference type="Google" id="ProtNLM"/>
    </source>
</evidence>
<gene>
    <name evidence="1" type="ORF">LCGC14_2110190</name>
</gene>
<comment type="caution">
    <text evidence="1">The sequence shown here is derived from an EMBL/GenBank/DDBJ whole genome shotgun (WGS) entry which is preliminary data.</text>
</comment>
<protein>
    <recommendedName>
        <fullName evidence="2">Sulfotransferase domain-containing protein</fullName>
    </recommendedName>
</protein>
<reference evidence="1" key="1">
    <citation type="journal article" date="2015" name="Nature">
        <title>Complex archaea that bridge the gap between prokaryotes and eukaryotes.</title>
        <authorList>
            <person name="Spang A."/>
            <person name="Saw J.H."/>
            <person name="Jorgensen S.L."/>
            <person name="Zaremba-Niedzwiedzka K."/>
            <person name="Martijn J."/>
            <person name="Lind A.E."/>
            <person name="van Eijk R."/>
            <person name="Schleper C."/>
            <person name="Guy L."/>
            <person name="Ettema T.J."/>
        </authorList>
    </citation>
    <scope>NUCLEOTIDE SEQUENCE</scope>
</reference>
<dbReference type="EMBL" id="LAZR01026063">
    <property type="protein sequence ID" value="KKL69907.1"/>
    <property type="molecule type" value="Genomic_DNA"/>
</dbReference>
<name>A0A0F9H3Q0_9ZZZZ</name>
<feature type="non-terminal residue" evidence="1">
    <location>
        <position position="116"/>
    </location>
</feature>
<dbReference type="AlphaFoldDB" id="A0A0F9H3Q0"/>
<dbReference type="InterPro" id="IPR027417">
    <property type="entry name" value="P-loop_NTPase"/>
</dbReference>
<accession>A0A0F9H3Q0</accession>
<dbReference type="Gene3D" id="3.40.50.300">
    <property type="entry name" value="P-loop containing nucleotide triphosphate hydrolases"/>
    <property type="match status" value="1"/>
</dbReference>
<organism evidence="1">
    <name type="scientific">marine sediment metagenome</name>
    <dbReference type="NCBI Taxonomy" id="412755"/>
    <lineage>
        <taxon>unclassified sequences</taxon>
        <taxon>metagenomes</taxon>
        <taxon>ecological metagenomes</taxon>
    </lineage>
</organism>
<evidence type="ECO:0000313" key="1">
    <source>
        <dbReference type="EMBL" id="KKL69907.1"/>
    </source>
</evidence>
<sequence>MKLAIFGMFRSGTSYLWWTLSKDERFKHSYYEPLHPHLLDDRKGYKHYVSYNELKDLEKYFNWNLAFDKYVMKEDEENFQLKRYLNYLIKENTLVKINRMSFRISWFKKNFPDVKC</sequence>